<dbReference type="Gene3D" id="1.20.144.10">
    <property type="entry name" value="Phosphatidic acid phosphatase type 2/haloperoxidase"/>
    <property type="match status" value="2"/>
</dbReference>
<dbReference type="SMART" id="SM00014">
    <property type="entry name" value="acidPPc"/>
    <property type="match status" value="1"/>
</dbReference>
<name>A0A4R5PPZ8_9HYPH</name>
<feature type="transmembrane region" description="Helical" evidence="1">
    <location>
        <begin position="86"/>
        <end position="107"/>
    </location>
</feature>
<sequence length="246" mass="26405">MPGPGEPSLNFRISETVKRLGAREWPVVVALLVPAAAVWGFIALADEVVEGETSHIDTAILLALRTPGNPADPLGPPWLEEVMRDFTALGGTAVLTMIALAAIGFLVMDKKPRAAFAVTVAVSGGLLISTFIKMGIDRARPDLVPHGSYVTTASFPSGHSMMAAVVYLTLAAMLARLRPDWRVRVYILLVAIIVVMLVGVSRVYLGVHWPTDVLAGWTVGSAWAMICWIVTLRLQRSGDVEPQGKT</sequence>
<keyword evidence="1" id="KW-0812">Transmembrane</keyword>
<keyword evidence="4" id="KW-1185">Reference proteome</keyword>
<proteinExistence type="predicted"/>
<dbReference type="OrthoDB" id="9801622at2"/>
<feature type="transmembrane region" description="Helical" evidence="1">
    <location>
        <begin position="114"/>
        <end position="136"/>
    </location>
</feature>
<dbReference type="AlphaFoldDB" id="A0A4R5PPZ8"/>
<dbReference type="SUPFAM" id="SSF48317">
    <property type="entry name" value="Acid phosphatase/Vanadium-dependent haloperoxidase"/>
    <property type="match status" value="1"/>
</dbReference>
<keyword evidence="1" id="KW-0472">Membrane</keyword>
<evidence type="ECO:0000256" key="1">
    <source>
        <dbReference type="SAM" id="Phobius"/>
    </source>
</evidence>
<feature type="domain" description="Phosphatidic acid phosphatase type 2/haloperoxidase" evidence="2">
    <location>
        <begin position="111"/>
        <end position="228"/>
    </location>
</feature>
<dbReference type="PANTHER" id="PTHR14969:SF13">
    <property type="entry name" value="AT30094P"/>
    <property type="match status" value="1"/>
</dbReference>
<feature type="transmembrane region" description="Helical" evidence="1">
    <location>
        <begin position="25"/>
        <end position="45"/>
    </location>
</feature>
<feature type="transmembrane region" description="Helical" evidence="1">
    <location>
        <begin position="213"/>
        <end position="232"/>
    </location>
</feature>
<feature type="transmembrane region" description="Helical" evidence="1">
    <location>
        <begin position="156"/>
        <end position="174"/>
    </location>
</feature>
<reference evidence="3 4" key="1">
    <citation type="journal article" date="2013" name="Int. J. Syst. Evol. Microbiol.">
        <title>Hoeflea suaedae sp. nov., an endophytic bacterium isolated from the root of the halophyte Suaeda maritima.</title>
        <authorList>
            <person name="Chung E.J."/>
            <person name="Park J.A."/>
            <person name="Pramanik P."/>
            <person name="Bibi F."/>
            <person name="Jeon C.O."/>
            <person name="Chung Y.R."/>
        </authorList>
    </citation>
    <scope>NUCLEOTIDE SEQUENCE [LARGE SCALE GENOMIC DNA]</scope>
    <source>
        <strain evidence="3 4">YC6898</strain>
    </source>
</reference>
<feature type="transmembrane region" description="Helical" evidence="1">
    <location>
        <begin position="186"/>
        <end position="207"/>
    </location>
</feature>
<comment type="caution">
    <text evidence="3">The sequence shown here is derived from an EMBL/GenBank/DDBJ whole genome shotgun (WGS) entry which is preliminary data.</text>
</comment>
<dbReference type="Pfam" id="PF01569">
    <property type="entry name" value="PAP2"/>
    <property type="match status" value="1"/>
</dbReference>
<organism evidence="3 4">
    <name type="scientific">Pseudohoeflea suaedae</name>
    <dbReference type="NCBI Taxonomy" id="877384"/>
    <lineage>
        <taxon>Bacteria</taxon>
        <taxon>Pseudomonadati</taxon>
        <taxon>Pseudomonadota</taxon>
        <taxon>Alphaproteobacteria</taxon>
        <taxon>Hyphomicrobiales</taxon>
        <taxon>Rhizobiaceae</taxon>
        <taxon>Pseudohoeflea</taxon>
    </lineage>
</organism>
<keyword evidence="1" id="KW-1133">Transmembrane helix</keyword>
<dbReference type="InterPro" id="IPR000326">
    <property type="entry name" value="PAP2/HPO"/>
</dbReference>
<dbReference type="InterPro" id="IPR036938">
    <property type="entry name" value="PAP2/HPO_sf"/>
</dbReference>
<protein>
    <submittedName>
        <fullName evidence="3">Phosphatase PAP2 family protein</fullName>
    </submittedName>
</protein>
<dbReference type="Proteomes" id="UP000295131">
    <property type="component" value="Unassembled WGS sequence"/>
</dbReference>
<dbReference type="CDD" id="cd03392">
    <property type="entry name" value="PAP2_like_2"/>
    <property type="match status" value="1"/>
</dbReference>
<gene>
    <name evidence="3" type="ORF">E2A64_08845</name>
</gene>
<evidence type="ECO:0000313" key="3">
    <source>
        <dbReference type="EMBL" id="TDH39166.1"/>
    </source>
</evidence>
<evidence type="ECO:0000313" key="4">
    <source>
        <dbReference type="Proteomes" id="UP000295131"/>
    </source>
</evidence>
<dbReference type="EMBL" id="SMSI01000001">
    <property type="protein sequence ID" value="TDH39166.1"/>
    <property type="molecule type" value="Genomic_DNA"/>
</dbReference>
<evidence type="ECO:0000259" key="2">
    <source>
        <dbReference type="SMART" id="SM00014"/>
    </source>
</evidence>
<dbReference type="PANTHER" id="PTHR14969">
    <property type="entry name" value="SPHINGOSINE-1-PHOSPHATE PHOSPHOHYDROLASE"/>
    <property type="match status" value="1"/>
</dbReference>
<accession>A0A4R5PPZ8</accession>